<comment type="similarity">
    <text evidence="3">Belongs to the NAD(P)-dependent epimerase/dehydratase family. Dihydroflavonol-4-reductase subfamily.</text>
</comment>
<dbReference type="Proteomes" id="UP001154282">
    <property type="component" value="Unassembled WGS sequence"/>
</dbReference>
<dbReference type="Gene3D" id="3.40.50.720">
    <property type="entry name" value="NAD(P)-binding Rossmann-like Domain"/>
    <property type="match status" value="1"/>
</dbReference>
<evidence type="ECO:0000256" key="1">
    <source>
        <dbReference type="ARBA" id="ARBA00022857"/>
    </source>
</evidence>
<dbReference type="PANTHER" id="PTHR10366">
    <property type="entry name" value="NAD DEPENDENT EPIMERASE/DEHYDRATASE"/>
    <property type="match status" value="1"/>
</dbReference>
<accession>A0AAV0M3W2</accession>
<dbReference type="InterPro" id="IPR050425">
    <property type="entry name" value="NAD(P)_dehydrat-like"/>
</dbReference>
<dbReference type="EMBL" id="CAMGYJ010000007">
    <property type="protein sequence ID" value="CAI0440958.1"/>
    <property type="molecule type" value="Genomic_DNA"/>
</dbReference>
<evidence type="ECO:0000313" key="5">
    <source>
        <dbReference type="EMBL" id="CAI0440958.1"/>
    </source>
</evidence>
<protein>
    <recommendedName>
        <fullName evidence="4">NAD-dependent epimerase/dehydratase domain-containing protein</fullName>
    </recommendedName>
</protein>
<keyword evidence="6" id="KW-1185">Reference proteome</keyword>
<name>A0AAV0M3W2_9ROSI</name>
<evidence type="ECO:0000259" key="4">
    <source>
        <dbReference type="Pfam" id="PF01370"/>
    </source>
</evidence>
<dbReference type="GO" id="GO:0016616">
    <property type="term" value="F:oxidoreductase activity, acting on the CH-OH group of donors, NAD or NADP as acceptor"/>
    <property type="evidence" value="ECO:0007669"/>
    <property type="project" value="TreeGrafter"/>
</dbReference>
<sequence>MPAAGKGAVCVTGAGGFIGSWVVQLLLSNDYPVHGTVRDPQDDDHNKYAHLKGLKGLKLFKADLTDYASLLSAIQGCSGVFHVASPVQSSSCSSKQEAEAEIIEPTVRGTLNVMKACAEAKVKRVVVVSSAAAVVLNPAWLEAGPVTHLIRSQLYLCIIVQEWYAVAKTEAEREAFEYGHRAGIEVVSICPTLVVGPVMNHAVPSGSSFVFSNFREGLELMDKYPLTRMTVDVRDVAEAMVLMYEKPEAEGRYICTAHLLRIHDMFELLESLYPDLNYPNEFTEEQPPKLELSAEKLKKLGWSYRPFQETLVDSVESYRKAGILD</sequence>
<dbReference type="InterPro" id="IPR036291">
    <property type="entry name" value="NAD(P)-bd_dom_sf"/>
</dbReference>
<dbReference type="AlphaFoldDB" id="A0AAV0M3W2"/>
<dbReference type="InterPro" id="IPR001509">
    <property type="entry name" value="Epimerase_deHydtase"/>
</dbReference>
<dbReference type="FunFam" id="3.40.50.720:FF:000085">
    <property type="entry name" value="Dihydroflavonol reductase"/>
    <property type="match status" value="1"/>
</dbReference>
<keyword evidence="1" id="KW-0521">NADP</keyword>
<dbReference type="PANTHER" id="PTHR10366:SF776">
    <property type="entry name" value="NAD(P)-BINDING ROSSMANN-FOLD SUPERFAMILY PROTEIN"/>
    <property type="match status" value="1"/>
</dbReference>
<organism evidence="5 6">
    <name type="scientific">Linum tenue</name>
    <dbReference type="NCBI Taxonomy" id="586396"/>
    <lineage>
        <taxon>Eukaryota</taxon>
        <taxon>Viridiplantae</taxon>
        <taxon>Streptophyta</taxon>
        <taxon>Embryophyta</taxon>
        <taxon>Tracheophyta</taxon>
        <taxon>Spermatophyta</taxon>
        <taxon>Magnoliopsida</taxon>
        <taxon>eudicotyledons</taxon>
        <taxon>Gunneridae</taxon>
        <taxon>Pentapetalae</taxon>
        <taxon>rosids</taxon>
        <taxon>fabids</taxon>
        <taxon>Malpighiales</taxon>
        <taxon>Linaceae</taxon>
        <taxon>Linum</taxon>
    </lineage>
</organism>
<evidence type="ECO:0000313" key="6">
    <source>
        <dbReference type="Proteomes" id="UP001154282"/>
    </source>
</evidence>
<dbReference type="CDD" id="cd08958">
    <property type="entry name" value="FR_SDR_e"/>
    <property type="match status" value="1"/>
</dbReference>
<proteinExistence type="inferred from homology"/>
<dbReference type="Pfam" id="PF01370">
    <property type="entry name" value="Epimerase"/>
    <property type="match status" value="1"/>
</dbReference>
<evidence type="ECO:0000256" key="2">
    <source>
        <dbReference type="ARBA" id="ARBA00023002"/>
    </source>
</evidence>
<keyword evidence="2" id="KW-0560">Oxidoreductase</keyword>
<dbReference type="SUPFAM" id="SSF51735">
    <property type="entry name" value="NAD(P)-binding Rossmann-fold domains"/>
    <property type="match status" value="1"/>
</dbReference>
<comment type="caution">
    <text evidence="5">The sequence shown here is derived from an EMBL/GenBank/DDBJ whole genome shotgun (WGS) entry which is preliminary data.</text>
</comment>
<evidence type="ECO:0000256" key="3">
    <source>
        <dbReference type="ARBA" id="ARBA00023445"/>
    </source>
</evidence>
<feature type="domain" description="NAD-dependent epimerase/dehydratase" evidence="4">
    <location>
        <begin position="9"/>
        <end position="250"/>
    </location>
</feature>
<reference evidence="5" key="1">
    <citation type="submission" date="2022-08" db="EMBL/GenBank/DDBJ databases">
        <authorList>
            <person name="Gutierrez-Valencia J."/>
        </authorList>
    </citation>
    <scope>NUCLEOTIDE SEQUENCE</scope>
</reference>
<gene>
    <name evidence="5" type="ORF">LITE_LOCUS26687</name>
</gene>